<feature type="region of interest" description="Disordered" evidence="8">
    <location>
        <begin position="260"/>
        <end position="279"/>
    </location>
</feature>
<dbReference type="AlphaFoldDB" id="A0A0C2H781"/>
<dbReference type="InterPro" id="IPR039421">
    <property type="entry name" value="Type_1_exporter"/>
</dbReference>
<evidence type="ECO:0000256" key="2">
    <source>
        <dbReference type="ARBA" id="ARBA00022448"/>
    </source>
</evidence>
<evidence type="ECO:0000256" key="3">
    <source>
        <dbReference type="ARBA" id="ARBA00022692"/>
    </source>
</evidence>
<evidence type="ECO:0000256" key="8">
    <source>
        <dbReference type="SAM" id="MobiDB-lite"/>
    </source>
</evidence>
<protein>
    <submittedName>
        <fullName evidence="10">ABC transporter, ATP-binding protein</fullName>
    </submittedName>
</protein>
<dbReference type="InterPro" id="IPR017871">
    <property type="entry name" value="ABC_transporter-like_CS"/>
</dbReference>
<dbReference type="GO" id="GO:0042626">
    <property type="term" value="F:ATPase-coupled transmembrane transporter activity"/>
    <property type="evidence" value="ECO:0007669"/>
    <property type="project" value="TreeGrafter"/>
</dbReference>
<accession>A0A0C2H781</accession>
<evidence type="ECO:0000256" key="4">
    <source>
        <dbReference type="ARBA" id="ARBA00022741"/>
    </source>
</evidence>
<dbReference type="Gene3D" id="1.20.1560.10">
    <property type="entry name" value="ABC transporter type 1, transmembrane domain"/>
    <property type="match status" value="1"/>
</dbReference>
<dbReference type="Proteomes" id="UP000054047">
    <property type="component" value="Unassembled WGS sequence"/>
</dbReference>
<sequence>MSSGVLVTYILYLDQLEGHVYSIVWTVVEVMDSATAARQVFIYLKNTSEHQMKGVKKPEIAGEIEMNSVSFAYPSRSTKEVLKDVEIKIDSGKTTAFVGPSGGGKSTIVSLIQQFYTPSSGSIRIDGVPIGEIEHEYYHEKVSIVAQEPVLYDCSIRDNILYGCEWATEEDMKTAAQMANAHNFVSQLDESYETSCGERGAQLSGGQKQRIAIARALVRKPAVLILDEATSALDAHSEGEIQEALRRSVEIPGVHRRPEVEENVTNYEECEADDRASFE</sequence>
<gene>
    <name evidence="10" type="ORF">ANCDUO_04366</name>
</gene>
<name>A0A0C2H781_9BILA</name>
<reference evidence="10 11" key="1">
    <citation type="submission" date="2013-12" db="EMBL/GenBank/DDBJ databases">
        <title>Draft genome of the parsitic nematode Ancylostoma duodenale.</title>
        <authorList>
            <person name="Mitreva M."/>
        </authorList>
    </citation>
    <scope>NUCLEOTIDE SEQUENCE [LARGE SCALE GENOMIC DNA]</scope>
    <source>
        <strain evidence="10 11">Zhejiang</strain>
    </source>
</reference>
<evidence type="ECO:0000256" key="6">
    <source>
        <dbReference type="ARBA" id="ARBA00022989"/>
    </source>
</evidence>
<keyword evidence="2" id="KW-0813">Transport</keyword>
<dbReference type="InterPro" id="IPR003593">
    <property type="entry name" value="AAA+_ATPase"/>
</dbReference>
<keyword evidence="7" id="KW-0472">Membrane</keyword>
<dbReference type="OrthoDB" id="5821205at2759"/>
<dbReference type="EMBL" id="KN727611">
    <property type="protein sequence ID" value="KIH65316.1"/>
    <property type="molecule type" value="Genomic_DNA"/>
</dbReference>
<evidence type="ECO:0000256" key="5">
    <source>
        <dbReference type="ARBA" id="ARBA00022840"/>
    </source>
</evidence>
<keyword evidence="4" id="KW-0547">Nucleotide-binding</keyword>
<evidence type="ECO:0000259" key="9">
    <source>
        <dbReference type="PROSITE" id="PS50893"/>
    </source>
</evidence>
<evidence type="ECO:0000313" key="10">
    <source>
        <dbReference type="EMBL" id="KIH65316.1"/>
    </source>
</evidence>
<comment type="subcellular location">
    <subcellularLocation>
        <location evidence="1">Membrane</location>
        <topology evidence="1">Multi-pass membrane protein</topology>
    </subcellularLocation>
</comment>
<keyword evidence="6" id="KW-1133">Transmembrane helix</keyword>
<dbReference type="PANTHER" id="PTHR24221:SF639">
    <property type="entry name" value="ABC-TYPE ANTIGEN PEPTIDE TRANSPORTER"/>
    <property type="match status" value="1"/>
</dbReference>
<keyword evidence="5 10" id="KW-0067">ATP-binding</keyword>
<dbReference type="PROSITE" id="PS00211">
    <property type="entry name" value="ABC_TRANSPORTER_1"/>
    <property type="match status" value="1"/>
</dbReference>
<keyword evidence="3" id="KW-0812">Transmembrane</keyword>
<evidence type="ECO:0000313" key="11">
    <source>
        <dbReference type="Proteomes" id="UP000054047"/>
    </source>
</evidence>
<dbReference type="InterPro" id="IPR003439">
    <property type="entry name" value="ABC_transporter-like_ATP-bd"/>
</dbReference>
<keyword evidence="11" id="KW-1185">Reference proteome</keyword>
<evidence type="ECO:0000256" key="7">
    <source>
        <dbReference type="ARBA" id="ARBA00023136"/>
    </source>
</evidence>
<dbReference type="PANTHER" id="PTHR24221">
    <property type="entry name" value="ATP-BINDING CASSETTE SUB-FAMILY B"/>
    <property type="match status" value="1"/>
</dbReference>
<dbReference type="SUPFAM" id="SSF52540">
    <property type="entry name" value="P-loop containing nucleoside triphosphate hydrolases"/>
    <property type="match status" value="1"/>
</dbReference>
<feature type="domain" description="ABC transporter" evidence="9">
    <location>
        <begin position="64"/>
        <end position="277"/>
    </location>
</feature>
<evidence type="ECO:0000256" key="1">
    <source>
        <dbReference type="ARBA" id="ARBA00004141"/>
    </source>
</evidence>
<organism evidence="10 11">
    <name type="scientific">Ancylostoma duodenale</name>
    <dbReference type="NCBI Taxonomy" id="51022"/>
    <lineage>
        <taxon>Eukaryota</taxon>
        <taxon>Metazoa</taxon>
        <taxon>Ecdysozoa</taxon>
        <taxon>Nematoda</taxon>
        <taxon>Chromadorea</taxon>
        <taxon>Rhabditida</taxon>
        <taxon>Rhabditina</taxon>
        <taxon>Rhabditomorpha</taxon>
        <taxon>Strongyloidea</taxon>
        <taxon>Ancylostomatidae</taxon>
        <taxon>Ancylostomatinae</taxon>
        <taxon>Ancylostoma</taxon>
    </lineage>
</organism>
<dbReference type="GO" id="GO:0016887">
    <property type="term" value="F:ATP hydrolysis activity"/>
    <property type="evidence" value="ECO:0007669"/>
    <property type="project" value="InterPro"/>
</dbReference>
<dbReference type="GO" id="GO:0005524">
    <property type="term" value="F:ATP binding"/>
    <property type="evidence" value="ECO:0007669"/>
    <property type="project" value="UniProtKB-KW"/>
</dbReference>
<dbReference type="GO" id="GO:0016020">
    <property type="term" value="C:membrane"/>
    <property type="evidence" value="ECO:0007669"/>
    <property type="project" value="UniProtKB-SubCell"/>
</dbReference>
<dbReference type="SMART" id="SM00382">
    <property type="entry name" value="AAA"/>
    <property type="match status" value="1"/>
</dbReference>
<dbReference type="Gene3D" id="3.40.50.300">
    <property type="entry name" value="P-loop containing nucleotide triphosphate hydrolases"/>
    <property type="match status" value="1"/>
</dbReference>
<proteinExistence type="predicted"/>
<dbReference type="FunFam" id="3.40.50.300:FF:000836">
    <property type="entry name" value="ABC transporter B family member 25"/>
    <property type="match status" value="1"/>
</dbReference>
<dbReference type="InterPro" id="IPR027417">
    <property type="entry name" value="P-loop_NTPase"/>
</dbReference>
<dbReference type="PROSITE" id="PS50893">
    <property type="entry name" value="ABC_TRANSPORTER_2"/>
    <property type="match status" value="1"/>
</dbReference>
<dbReference type="InterPro" id="IPR036640">
    <property type="entry name" value="ABC1_TM_sf"/>
</dbReference>
<dbReference type="Pfam" id="PF00005">
    <property type="entry name" value="ABC_tran"/>
    <property type="match status" value="1"/>
</dbReference>
<dbReference type="GO" id="GO:0005737">
    <property type="term" value="C:cytoplasm"/>
    <property type="evidence" value="ECO:0007669"/>
    <property type="project" value="UniProtKB-ARBA"/>
</dbReference>